<dbReference type="GO" id="GO:0030119">
    <property type="term" value="C:AP-type membrane coat adaptor complex"/>
    <property type="evidence" value="ECO:0007669"/>
    <property type="project" value="TreeGrafter"/>
</dbReference>
<evidence type="ECO:0000256" key="1">
    <source>
        <dbReference type="ARBA" id="ARBA00005324"/>
    </source>
</evidence>
<dbReference type="GO" id="GO:0005770">
    <property type="term" value="C:late endosome"/>
    <property type="evidence" value="ECO:0007669"/>
    <property type="project" value="TreeGrafter"/>
</dbReference>
<dbReference type="GO" id="GO:0005764">
    <property type="term" value="C:lysosome"/>
    <property type="evidence" value="ECO:0007669"/>
    <property type="project" value="TreeGrafter"/>
</dbReference>
<dbReference type="VEuPathDB" id="CryptoDB:cand_002090"/>
<protein>
    <submittedName>
        <fullName evidence="6">Uncharacterized protein</fullName>
    </submittedName>
</protein>
<keyword evidence="4" id="KW-0472">Membrane</keyword>
<dbReference type="GO" id="GO:0015031">
    <property type="term" value="P:protein transport"/>
    <property type="evidence" value="ECO:0007669"/>
    <property type="project" value="UniProtKB-KW"/>
</dbReference>
<evidence type="ECO:0000256" key="5">
    <source>
        <dbReference type="ARBA" id="ARBA00029433"/>
    </source>
</evidence>
<dbReference type="GeneID" id="92364394"/>
<comment type="caution">
    <text evidence="6">The sequence shown here is derived from an EMBL/GenBank/DDBJ whole genome shotgun (WGS) entry which is preliminary data.</text>
</comment>
<evidence type="ECO:0000256" key="2">
    <source>
        <dbReference type="ARBA" id="ARBA00022448"/>
    </source>
</evidence>
<accession>A0A1J4MQB6</accession>
<evidence type="ECO:0000313" key="7">
    <source>
        <dbReference type="Proteomes" id="UP000186804"/>
    </source>
</evidence>
<evidence type="ECO:0000256" key="3">
    <source>
        <dbReference type="ARBA" id="ARBA00022927"/>
    </source>
</evidence>
<keyword evidence="3" id="KW-0653">Protein transport</keyword>
<comment type="similarity">
    <text evidence="1">Belongs to the adaptor complexes medium subunit family.</text>
</comment>
<dbReference type="EMBL" id="LRBS01000063">
    <property type="protein sequence ID" value="OII76441.1"/>
    <property type="molecule type" value="Genomic_DNA"/>
</dbReference>
<dbReference type="Proteomes" id="UP000186804">
    <property type="component" value="Unassembled WGS sequence"/>
</dbReference>
<keyword evidence="2" id="KW-0813">Transport</keyword>
<reference evidence="6 7" key="1">
    <citation type="submission" date="2016-10" db="EMBL/GenBank/DDBJ databases">
        <title>Reductive evolution of mitochondrial metabolism and differential evolution of invasion-related proteins in Cryptosporidium.</title>
        <authorList>
            <person name="Liu S."/>
            <person name="Roellig D.M."/>
            <person name="Guo Y."/>
            <person name="Li N."/>
            <person name="Frace M.A."/>
            <person name="Tang K."/>
            <person name="Zhang L."/>
            <person name="Feng Y."/>
            <person name="Xiao L."/>
        </authorList>
    </citation>
    <scope>NUCLEOTIDE SEQUENCE [LARGE SCALE GENOMIC DNA]</scope>
    <source>
        <strain evidence="6">30847</strain>
    </source>
</reference>
<evidence type="ECO:0000256" key="4">
    <source>
        <dbReference type="ARBA" id="ARBA00023136"/>
    </source>
</evidence>
<dbReference type="GO" id="GO:0016197">
    <property type="term" value="P:endosomal transport"/>
    <property type="evidence" value="ECO:0007669"/>
    <property type="project" value="TreeGrafter"/>
</dbReference>
<proteinExistence type="inferred from homology"/>
<name>A0A1J4MQB6_9CRYT</name>
<dbReference type="PANTHER" id="PTHR16082:SF2">
    <property type="entry name" value="AP-5 COMPLEX SUBUNIT MU-1"/>
    <property type="match status" value="1"/>
</dbReference>
<dbReference type="OrthoDB" id="1877176at2759"/>
<keyword evidence="7" id="KW-1185">Reference proteome</keyword>
<dbReference type="InterPro" id="IPR039591">
    <property type="entry name" value="AP5M1"/>
</dbReference>
<organism evidence="6 7">
    <name type="scientific">Cryptosporidium andersoni</name>
    <dbReference type="NCBI Taxonomy" id="117008"/>
    <lineage>
        <taxon>Eukaryota</taxon>
        <taxon>Sar</taxon>
        <taxon>Alveolata</taxon>
        <taxon>Apicomplexa</taxon>
        <taxon>Conoidasida</taxon>
        <taxon>Coccidia</taxon>
        <taxon>Eucoccidiorida</taxon>
        <taxon>Eimeriorina</taxon>
        <taxon>Cryptosporidiidae</taxon>
        <taxon>Cryptosporidium</taxon>
    </lineage>
</organism>
<dbReference type="AlphaFoldDB" id="A0A1J4MQB6"/>
<gene>
    <name evidence="6" type="ORF">cand_002090</name>
</gene>
<dbReference type="RefSeq" id="XP_067068287.1">
    <property type="nucleotide sequence ID" value="XM_067210457.1"/>
</dbReference>
<sequence>MLIRGIWLFGIDKGGELQLILSRKYESVEYRISRILGEFYTNLPVDKIIKDWFITEVLYEEIAPFTASKIPPIFQCDIANGVFKLKETERLNKSINNNLENVLNISHEKLLFYMIKEDNKIIWPFIYSFRNGYFILICISLAESFSLNKTLLENYKIYCKSLNINNNKLIMDFFEIRSCIQFLDDLFDILDLDKISGRITRTEILETWRLMFPFGRPIVNKEYLQTLKAVNLSIPKNMINLLLEGSKSSINHIPCKINENKIDKISKNSNNDIINTEYNNNNNNNNLITKNKQTNWIHGNIKLIKNFNNKNKINTISNIKNNIDEINDIIGVSNIINFNKLSSINVTKKSPNSINTNLYTYSLKLEIFENICCFIKDHPLITKINPYYGYKSSDENILKNLSDNVKSQYTNFVLGKFEWYSTLPSSINISCEILLPWQKIYNYNYNDNNISNELQYKYIEPYIFVNNNITCTKISTEFINNSGNIINSNQKNSNSCIINCQSCNIKPISRFKLQWNSNQYNNSTICYYWYPYQNKLPIKGYFSIYPETEKPIKQITQAHNNFKPILLHTFLFEYCLCFYPNIILGMEFCQISIPLLPSIIRNRNLYNIPNLTINNHTLKCTMGYLNISSDKRSILWTIDNPSEIIGSKLRNDDNSIIQTRLYGNITIRILYKSKTKDKNLNIIKNNIISSYCMNIGINIGKPLYKEGSLYIAPNSFDIGVHSLFNYSMQDIDPIWLLELHPRIIKFLKGLSKYPKKDIYSQLTDIIFSYSLITFSVINQDHTFNGIKIPHESITINPKALQSEKINIITNAGKYIIWRNF</sequence>
<dbReference type="GO" id="GO:0005829">
    <property type="term" value="C:cytosol"/>
    <property type="evidence" value="ECO:0007669"/>
    <property type="project" value="TreeGrafter"/>
</dbReference>
<evidence type="ECO:0000313" key="6">
    <source>
        <dbReference type="EMBL" id="OII76441.1"/>
    </source>
</evidence>
<comment type="subcellular location">
    <subcellularLocation>
        <location evidence="5">Endomembrane system</location>
        <topology evidence="5">Peripheral membrane protein</topology>
        <orientation evidence="5">Cytoplasmic side</orientation>
    </subcellularLocation>
</comment>
<dbReference type="PANTHER" id="PTHR16082">
    <property type="entry name" value="AP-5 COMPLEX SUBUNIT MU-1"/>
    <property type="match status" value="1"/>
</dbReference>